<accession>A0A6J4M7R5</accession>
<gene>
    <name evidence="1" type="ORF">AVDCRST_MAG89-3107</name>
</gene>
<proteinExistence type="predicted"/>
<organism evidence="1">
    <name type="scientific">uncultured Gemmatimonadota bacterium</name>
    <dbReference type="NCBI Taxonomy" id="203437"/>
    <lineage>
        <taxon>Bacteria</taxon>
        <taxon>Pseudomonadati</taxon>
        <taxon>Gemmatimonadota</taxon>
        <taxon>environmental samples</taxon>
    </lineage>
</organism>
<protein>
    <submittedName>
        <fullName evidence="1">Uncharacterized protein</fullName>
    </submittedName>
</protein>
<reference evidence="1" key="1">
    <citation type="submission" date="2020-02" db="EMBL/GenBank/DDBJ databases">
        <authorList>
            <person name="Meier V. D."/>
        </authorList>
    </citation>
    <scope>NUCLEOTIDE SEQUENCE</scope>
    <source>
        <strain evidence="1">AVDCRST_MAG89</strain>
    </source>
</reference>
<name>A0A6J4M7R5_9BACT</name>
<evidence type="ECO:0000313" key="1">
    <source>
        <dbReference type="EMBL" id="CAA9350560.1"/>
    </source>
</evidence>
<sequence>MHLPMNSPGRQSPLILRVGRVAICLLLAGTACDRDAPSRPKDNEGSVAP</sequence>
<dbReference type="EMBL" id="CADCTV010000646">
    <property type="protein sequence ID" value="CAA9350560.1"/>
    <property type="molecule type" value="Genomic_DNA"/>
</dbReference>
<dbReference type="AlphaFoldDB" id="A0A6J4M7R5"/>